<keyword evidence="4" id="KW-0963">Cytoplasm</keyword>
<dbReference type="GO" id="GO:0007052">
    <property type="term" value="P:mitotic spindle organization"/>
    <property type="evidence" value="ECO:0007669"/>
    <property type="project" value="TreeGrafter"/>
</dbReference>
<dbReference type="AlphaFoldDB" id="A0A9P8W1C2"/>
<evidence type="ECO:0000256" key="6">
    <source>
        <dbReference type="ARBA" id="ARBA00034687"/>
    </source>
</evidence>
<protein>
    <recommendedName>
        <fullName evidence="3">Dynactin subunit 6</fullName>
    </recommendedName>
</protein>
<feature type="region of interest" description="Disordered" evidence="7">
    <location>
        <begin position="1"/>
        <end position="23"/>
    </location>
</feature>
<proteinExistence type="inferred from homology"/>
<dbReference type="Pfam" id="PF00132">
    <property type="entry name" value="Hexapep"/>
    <property type="match status" value="1"/>
</dbReference>
<evidence type="ECO:0000256" key="2">
    <source>
        <dbReference type="ARBA" id="ARBA00007719"/>
    </source>
</evidence>
<keyword evidence="9" id="KW-1185">Reference proteome</keyword>
<reference evidence="8 9" key="1">
    <citation type="journal article" date="2021" name="Nat. Commun.">
        <title>Genetic determinants of endophytism in the Arabidopsis root mycobiome.</title>
        <authorList>
            <person name="Mesny F."/>
            <person name="Miyauchi S."/>
            <person name="Thiergart T."/>
            <person name="Pickel B."/>
            <person name="Atanasova L."/>
            <person name="Karlsson M."/>
            <person name="Huettel B."/>
            <person name="Barry K.W."/>
            <person name="Haridas S."/>
            <person name="Chen C."/>
            <person name="Bauer D."/>
            <person name="Andreopoulos W."/>
            <person name="Pangilinan J."/>
            <person name="LaButti K."/>
            <person name="Riley R."/>
            <person name="Lipzen A."/>
            <person name="Clum A."/>
            <person name="Drula E."/>
            <person name="Henrissat B."/>
            <person name="Kohler A."/>
            <person name="Grigoriev I.V."/>
            <person name="Martin F.M."/>
            <person name="Hacquard S."/>
        </authorList>
    </citation>
    <scope>NUCLEOTIDE SEQUENCE [LARGE SCALE GENOMIC DNA]</scope>
    <source>
        <strain evidence="8 9">MPI-CAGE-CH-0241</strain>
    </source>
</reference>
<comment type="similarity">
    <text evidence="2">Belongs to the dynactin subunits 5/6 family. Dynactin subunit 6 subfamily.</text>
</comment>
<gene>
    <name evidence="8" type="ORF">B0T10DRAFT_562794</name>
</gene>
<keyword evidence="5" id="KW-0206">Cytoskeleton</keyword>
<evidence type="ECO:0000256" key="4">
    <source>
        <dbReference type="ARBA" id="ARBA00022490"/>
    </source>
</evidence>
<evidence type="ECO:0000313" key="9">
    <source>
        <dbReference type="Proteomes" id="UP000777438"/>
    </source>
</evidence>
<comment type="subcellular location">
    <subcellularLocation>
        <location evidence="1">Cytoplasm</location>
        <location evidence="1">Cytoskeleton</location>
    </subcellularLocation>
</comment>
<sequence length="194" mass="20724">MSSKRHSILPSTDRSGPKPPVNFSSSLTISGNAVLQGTHSITMQAETLIHPRSRFESHFGSILIGRRCLVYEQAHLGARPADITNARPGGIAVGDYVTIEAKCVIEAGGTEIGESTLIQAGAKIGSGAKVGKNCTITQKSTIAPGVTIPDGTVVFANGTRRADRRESYDQRKLTLIKQLGVLRKMIPSDPDKFK</sequence>
<dbReference type="OrthoDB" id="2355at2759"/>
<name>A0A9P8W1C2_9HYPO</name>
<dbReference type="InterPro" id="IPR027777">
    <property type="entry name" value="DCTN6"/>
</dbReference>
<comment type="caution">
    <text evidence="8">The sequence shown here is derived from an EMBL/GenBank/DDBJ whole genome shotgun (WGS) entry which is preliminary data.</text>
</comment>
<comment type="function">
    <text evidence="6">Part of the dynactin complex that activates the molecular motor dynein for ultra-processive transport along microtubules.</text>
</comment>
<dbReference type="SUPFAM" id="SSF51161">
    <property type="entry name" value="Trimeric LpxA-like enzymes"/>
    <property type="match status" value="1"/>
</dbReference>
<evidence type="ECO:0000256" key="7">
    <source>
        <dbReference type="SAM" id="MobiDB-lite"/>
    </source>
</evidence>
<dbReference type="GO" id="GO:0005869">
    <property type="term" value="C:dynactin complex"/>
    <property type="evidence" value="ECO:0007669"/>
    <property type="project" value="InterPro"/>
</dbReference>
<dbReference type="GO" id="GO:0070840">
    <property type="term" value="F:dynein complex binding"/>
    <property type="evidence" value="ECO:0007669"/>
    <property type="project" value="TreeGrafter"/>
</dbReference>
<dbReference type="Gene3D" id="2.160.10.10">
    <property type="entry name" value="Hexapeptide repeat proteins"/>
    <property type="match status" value="1"/>
</dbReference>
<dbReference type="InterPro" id="IPR001451">
    <property type="entry name" value="Hexapep"/>
</dbReference>
<dbReference type="Proteomes" id="UP000777438">
    <property type="component" value="Unassembled WGS sequence"/>
</dbReference>
<accession>A0A9P8W1C2</accession>
<evidence type="ECO:0000256" key="3">
    <source>
        <dbReference type="ARBA" id="ARBA00016573"/>
    </source>
</evidence>
<evidence type="ECO:0000256" key="5">
    <source>
        <dbReference type="ARBA" id="ARBA00023212"/>
    </source>
</evidence>
<organism evidence="8 9">
    <name type="scientific">Thelonectria olida</name>
    <dbReference type="NCBI Taxonomy" id="1576542"/>
    <lineage>
        <taxon>Eukaryota</taxon>
        <taxon>Fungi</taxon>
        <taxon>Dikarya</taxon>
        <taxon>Ascomycota</taxon>
        <taxon>Pezizomycotina</taxon>
        <taxon>Sordariomycetes</taxon>
        <taxon>Hypocreomycetidae</taxon>
        <taxon>Hypocreales</taxon>
        <taxon>Nectriaceae</taxon>
        <taxon>Thelonectria</taxon>
    </lineage>
</organism>
<dbReference type="PANTHER" id="PTHR13072:SF0">
    <property type="entry name" value="DYNACTIN SUBUNIT 6"/>
    <property type="match status" value="1"/>
</dbReference>
<dbReference type="EMBL" id="JAGPYM010000014">
    <property type="protein sequence ID" value="KAH6887581.1"/>
    <property type="molecule type" value="Genomic_DNA"/>
</dbReference>
<evidence type="ECO:0000313" key="8">
    <source>
        <dbReference type="EMBL" id="KAH6887581.1"/>
    </source>
</evidence>
<dbReference type="InterPro" id="IPR011004">
    <property type="entry name" value="Trimer_LpxA-like_sf"/>
</dbReference>
<dbReference type="PANTHER" id="PTHR13072">
    <property type="entry name" value="DYNACTIN 6"/>
    <property type="match status" value="1"/>
</dbReference>
<evidence type="ECO:0000256" key="1">
    <source>
        <dbReference type="ARBA" id="ARBA00004245"/>
    </source>
</evidence>